<name>A0A060SMV0_PYCCI</name>
<protein>
    <submittedName>
        <fullName evidence="2">Uncharacterized protein</fullName>
    </submittedName>
</protein>
<evidence type="ECO:0000313" key="3">
    <source>
        <dbReference type="Proteomes" id="UP000029665"/>
    </source>
</evidence>
<evidence type="ECO:0000256" key="1">
    <source>
        <dbReference type="SAM" id="MobiDB-lite"/>
    </source>
</evidence>
<keyword evidence="3" id="KW-1185">Reference proteome</keyword>
<accession>A0A060SMV0</accession>
<feature type="region of interest" description="Disordered" evidence="1">
    <location>
        <begin position="1"/>
        <end position="21"/>
    </location>
</feature>
<reference evidence="2" key="1">
    <citation type="submission" date="2014-01" db="EMBL/GenBank/DDBJ databases">
        <title>The genome of the white-rot fungus Pycnoporus cinnabarinus: a basidiomycete model with a versatile arsenal for lignocellulosic biomass breakdown.</title>
        <authorList>
            <person name="Levasseur A."/>
            <person name="Lomascolo A."/>
            <person name="Ruiz-Duenas F.J."/>
            <person name="Uzan E."/>
            <person name="Piumi F."/>
            <person name="Kues U."/>
            <person name="Ram A.F.J."/>
            <person name="Murat C."/>
            <person name="Haon M."/>
            <person name="Benoit I."/>
            <person name="Arfi Y."/>
            <person name="Chevret D."/>
            <person name="Drula E."/>
            <person name="Kwon M.J."/>
            <person name="Gouret P."/>
            <person name="Lesage-Meessen L."/>
            <person name="Lombard V."/>
            <person name="Mariette J."/>
            <person name="Noirot C."/>
            <person name="Park J."/>
            <person name="Patyshakuliyeva A."/>
            <person name="Wieneger R.A.B."/>
            <person name="Wosten H.A.B."/>
            <person name="Martin F."/>
            <person name="Coutinho P.M."/>
            <person name="de Vries R."/>
            <person name="Martinez A.T."/>
            <person name="Klopp C."/>
            <person name="Pontarotti P."/>
            <person name="Henrissat B."/>
            <person name="Record E."/>
        </authorList>
    </citation>
    <scope>NUCLEOTIDE SEQUENCE [LARGE SCALE GENOMIC DNA]</scope>
    <source>
        <strain evidence="2">BRFM137</strain>
    </source>
</reference>
<sequence>MADSQTPGGEDVPLSSPDKGVNVPRAEFTIDTLAALQAHSLRLSRISTLVKDEGLQDLTQASEARLLDVVARSRNSSSNDPEVIAMHKKCLKAAKSRARENVHYNSPLPFEEENEDVQYVSERINMAFANLTAPQLGEALKKEVAAAQGHVDALRLSIVNNSPRADPTQGPHNARTLDRGRYFTQRLAEIKDIFTDNRIR</sequence>
<evidence type="ECO:0000313" key="2">
    <source>
        <dbReference type="EMBL" id="CDO75720.1"/>
    </source>
</evidence>
<dbReference type="EMBL" id="CCBP010000285">
    <property type="protein sequence ID" value="CDO75720.1"/>
    <property type="molecule type" value="Genomic_DNA"/>
</dbReference>
<dbReference type="OrthoDB" id="3256901at2759"/>
<dbReference type="HOGENOM" id="CLU_1366874_0_0_1"/>
<organism evidence="2 3">
    <name type="scientific">Pycnoporus cinnabarinus</name>
    <name type="common">Cinnabar-red polypore</name>
    <name type="synonym">Trametes cinnabarina</name>
    <dbReference type="NCBI Taxonomy" id="5643"/>
    <lineage>
        <taxon>Eukaryota</taxon>
        <taxon>Fungi</taxon>
        <taxon>Dikarya</taxon>
        <taxon>Basidiomycota</taxon>
        <taxon>Agaricomycotina</taxon>
        <taxon>Agaricomycetes</taxon>
        <taxon>Polyporales</taxon>
        <taxon>Polyporaceae</taxon>
        <taxon>Trametes</taxon>
    </lineage>
</organism>
<gene>
    <name evidence="2" type="ORF">BN946_scf184493.g18</name>
</gene>
<comment type="caution">
    <text evidence="2">The sequence shown here is derived from an EMBL/GenBank/DDBJ whole genome shotgun (WGS) entry which is preliminary data.</text>
</comment>
<dbReference type="STRING" id="5643.A0A060SMV0"/>
<dbReference type="Proteomes" id="UP000029665">
    <property type="component" value="Unassembled WGS sequence"/>
</dbReference>
<dbReference type="AlphaFoldDB" id="A0A060SMV0"/>
<proteinExistence type="predicted"/>